<name>A0A134AA96_9FUSO</name>
<reference evidence="4" key="1">
    <citation type="submission" date="2016-01" db="EMBL/GenBank/DDBJ databases">
        <authorList>
            <person name="Mitreva M."/>
            <person name="Pepin K.H."/>
            <person name="Mihindukulasuriya K.A."/>
            <person name="Fulton R."/>
            <person name="Fronick C."/>
            <person name="O'Laughlin M."/>
            <person name="Miner T."/>
            <person name="Herter B."/>
            <person name="Rosa B.A."/>
            <person name="Cordes M."/>
            <person name="Tomlinson C."/>
            <person name="Wollam A."/>
            <person name="Palsikar V.B."/>
            <person name="Mardis E.R."/>
            <person name="Wilson R.K."/>
        </authorList>
    </citation>
    <scope>NUCLEOTIDE SEQUENCE [LARGE SCALE GENOMIC DNA]</scope>
    <source>
        <strain evidence="4">KA00185</strain>
    </source>
</reference>
<sequence length="87" mass="9949">MINVLAVSFSTMRNNLKSYCDKAVKENEDVIVTRKNEENVVLINLEKYNQFLKAVQNAEYLAKIDRGFSQMKSGKGQVYDLIEVGDE</sequence>
<dbReference type="PATRIC" id="fig|157687.3.peg.1275"/>
<organism evidence="3 4">
    <name type="scientific">Leptotrichia wadei</name>
    <dbReference type="NCBI Taxonomy" id="157687"/>
    <lineage>
        <taxon>Bacteria</taxon>
        <taxon>Fusobacteriati</taxon>
        <taxon>Fusobacteriota</taxon>
        <taxon>Fusobacteriia</taxon>
        <taxon>Fusobacteriales</taxon>
        <taxon>Leptotrichiaceae</taxon>
        <taxon>Leptotrichia</taxon>
    </lineage>
</organism>
<dbReference type="EMBL" id="LSDD01000095">
    <property type="protein sequence ID" value="KXB64641.1"/>
    <property type="molecule type" value="Genomic_DNA"/>
</dbReference>
<comment type="similarity">
    <text evidence="1 2">Belongs to the phD/YefM antitoxin family.</text>
</comment>
<dbReference type="Pfam" id="PF02604">
    <property type="entry name" value="PhdYeFM_antitox"/>
    <property type="match status" value="1"/>
</dbReference>
<evidence type="ECO:0000256" key="1">
    <source>
        <dbReference type="ARBA" id="ARBA00009981"/>
    </source>
</evidence>
<dbReference type="InterPro" id="IPR036165">
    <property type="entry name" value="YefM-like_sf"/>
</dbReference>
<evidence type="ECO:0000256" key="2">
    <source>
        <dbReference type="RuleBase" id="RU362080"/>
    </source>
</evidence>
<dbReference type="SUPFAM" id="SSF143120">
    <property type="entry name" value="YefM-like"/>
    <property type="match status" value="1"/>
</dbReference>
<dbReference type="RefSeq" id="WP_231724317.1">
    <property type="nucleotide sequence ID" value="NZ_KQ960077.1"/>
</dbReference>
<proteinExistence type="inferred from homology"/>
<evidence type="ECO:0000313" key="3">
    <source>
        <dbReference type="EMBL" id="KXB64641.1"/>
    </source>
</evidence>
<gene>
    <name evidence="3" type="ORF">HMPREF3180_01280</name>
</gene>
<dbReference type="InterPro" id="IPR006442">
    <property type="entry name" value="Antitoxin_Phd/YefM"/>
</dbReference>
<keyword evidence="4" id="KW-1185">Reference proteome</keyword>
<protein>
    <recommendedName>
        <fullName evidence="2">Antitoxin</fullName>
    </recommendedName>
</protein>
<dbReference type="NCBIfam" id="TIGR01552">
    <property type="entry name" value="phd_fam"/>
    <property type="match status" value="1"/>
</dbReference>
<comment type="function">
    <text evidence="2">Antitoxin component of a type II toxin-antitoxin (TA) system.</text>
</comment>
<comment type="caution">
    <text evidence="3">The sequence shown here is derived from an EMBL/GenBank/DDBJ whole genome shotgun (WGS) entry which is preliminary data.</text>
</comment>
<accession>A0A134AA96</accession>
<dbReference type="Proteomes" id="UP000070483">
    <property type="component" value="Unassembled WGS sequence"/>
</dbReference>
<dbReference type="STRING" id="157687.HMPREF3180_01280"/>
<dbReference type="Gene3D" id="3.40.1620.10">
    <property type="entry name" value="YefM-like domain"/>
    <property type="match status" value="1"/>
</dbReference>
<dbReference type="AlphaFoldDB" id="A0A134AA96"/>
<evidence type="ECO:0000313" key="4">
    <source>
        <dbReference type="Proteomes" id="UP000070483"/>
    </source>
</evidence>